<accession>A0A379QI42</accession>
<evidence type="ECO:0000313" key="2">
    <source>
        <dbReference type="EMBL" id="SUF55091.1"/>
    </source>
</evidence>
<dbReference type="EMBL" id="UGWP01000003">
    <property type="protein sequence ID" value="SUF55091.1"/>
    <property type="molecule type" value="Genomic_DNA"/>
</dbReference>
<reference evidence="1 3" key="1">
    <citation type="submission" date="2018-06" db="EMBL/GenBank/DDBJ databases">
        <authorList>
            <consortium name="Pathogen Informatics"/>
            <person name="Doyle S."/>
        </authorList>
    </citation>
    <scope>NUCLEOTIDE SEQUENCE [LARGE SCALE GENOMIC DNA]</scope>
    <source>
        <strain evidence="1 3">NCTC10252</strain>
    </source>
</reference>
<evidence type="ECO:0008006" key="4">
    <source>
        <dbReference type="Google" id="ProtNLM"/>
    </source>
</evidence>
<dbReference type="Proteomes" id="UP000254597">
    <property type="component" value="Unassembled WGS sequence"/>
</dbReference>
<evidence type="ECO:0000313" key="1">
    <source>
        <dbReference type="EMBL" id="SUF54968.1"/>
    </source>
</evidence>
<organism evidence="1 3">
    <name type="scientific">Salmonella enterica</name>
    <name type="common">Salmonella choleraesuis</name>
    <dbReference type="NCBI Taxonomy" id="28901"/>
    <lineage>
        <taxon>Bacteria</taxon>
        <taxon>Pseudomonadati</taxon>
        <taxon>Pseudomonadota</taxon>
        <taxon>Gammaproteobacteria</taxon>
        <taxon>Enterobacterales</taxon>
        <taxon>Enterobacteriaceae</taxon>
        <taxon>Salmonella</taxon>
    </lineage>
</organism>
<dbReference type="EMBL" id="UGWP01000003">
    <property type="protein sequence ID" value="SUF54968.1"/>
    <property type="molecule type" value="Genomic_DNA"/>
</dbReference>
<protein>
    <recommendedName>
        <fullName evidence="4">AraC family transcriptional regulator</fullName>
    </recommendedName>
</protein>
<proteinExistence type="predicted"/>
<evidence type="ECO:0000313" key="3">
    <source>
        <dbReference type="Proteomes" id="UP000254597"/>
    </source>
</evidence>
<name>A0A379QI42_SALER</name>
<sequence length="79" mass="9053">MDFDNKNDELKQKKELTQILLHNSVILKITGGKAEISMDNNLHIDIKIDAGMILYIEKGTSISFKHMKKKLMIVLNLLN</sequence>
<dbReference type="AlphaFoldDB" id="A0A379QI42"/>
<gene>
    <name evidence="1" type="ORF">NCTC10252_00135</name>
    <name evidence="2" type="ORF">NCTC10252_00260</name>
</gene>